<dbReference type="RefSeq" id="WP_025022897.1">
    <property type="nucleotide sequence ID" value="NZ_AZGD01000020.1"/>
</dbReference>
<proteinExistence type="predicted"/>
<dbReference type="STRING" id="1423755.FC40_GL001156"/>
<name>A0A0R1WVD3_9LACO</name>
<accession>A0A0R1WVD3</accession>
<evidence type="ECO:0008006" key="3">
    <source>
        <dbReference type="Google" id="ProtNLM"/>
    </source>
</evidence>
<dbReference type="Gene3D" id="3.30.70.100">
    <property type="match status" value="1"/>
</dbReference>
<keyword evidence="2" id="KW-1185">Reference proteome</keyword>
<organism evidence="1 2">
    <name type="scientific">Ligilactobacillus hayakitensis DSM 18933 = JCM 14209</name>
    <dbReference type="NCBI Taxonomy" id="1423755"/>
    <lineage>
        <taxon>Bacteria</taxon>
        <taxon>Bacillati</taxon>
        <taxon>Bacillota</taxon>
        <taxon>Bacilli</taxon>
        <taxon>Lactobacillales</taxon>
        <taxon>Lactobacillaceae</taxon>
        <taxon>Ligilactobacillus</taxon>
    </lineage>
</organism>
<dbReference type="eggNOG" id="COG2329">
    <property type="taxonomic scope" value="Bacteria"/>
</dbReference>
<gene>
    <name evidence="1" type="ORF">FC40_GL001156</name>
</gene>
<dbReference type="Proteomes" id="UP000051054">
    <property type="component" value="Unassembled WGS sequence"/>
</dbReference>
<sequence>MMKQISLTVGPEKQLRQLRADNPDRKMILAKSAIDSRRFTLLDISSNPTIFQSQLEYQVIRTIGKSEWQGFLECRYLTLDTDHQKIFNAKLAAWDDPSKRPVGLKQSLICRDEEKNFEYLVLNIWEHKDDYIAWKNEKENELKDFGHGGNKQPIVTEFTILG</sequence>
<protein>
    <recommendedName>
        <fullName evidence="3">ABM domain-containing protein</fullName>
    </recommendedName>
</protein>
<dbReference type="OrthoDB" id="2157140at2"/>
<comment type="caution">
    <text evidence="1">The sequence shown here is derived from an EMBL/GenBank/DDBJ whole genome shotgun (WGS) entry which is preliminary data.</text>
</comment>
<evidence type="ECO:0000313" key="2">
    <source>
        <dbReference type="Proteomes" id="UP000051054"/>
    </source>
</evidence>
<reference evidence="1 2" key="1">
    <citation type="journal article" date="2015" name="Genome Announc.">
        <title>Expanding the biotechnology potential of lactobacilli through comparative genomics of 213 strains and associated genera.</title>
        <authorList>
            <person name="Sun Z."/>
            <person name="Harris H.M."/>
            <person name="McCann A."/>
            <person name="Guo C."/>
            <person name="Argimon S."/>
            <person name="Zhang W."/>
            <person name="Yang X."/>
            <person name="Jeffery I.B."/>
            <person name="Cooney J.C."/>
            <person name="Kagawa T.F."/>
            <person name="Liu W."/>
            <person name="Song Y."/>
            <person name="Salvetti E."/>
            <person name="Wrobel A."/>
            <person name="Rasinkangas P."/>
            <person name="Parkhill J."/>
            <person name="Rea M.C."/>
            <person name="O'Sullivan O."/>
            <person name="Ritari J."/>
            <person name="Douillard F.P."/>
            <person name="Paul Ross R."/>
            <person name="Yang R."/>
            <person name="Briner A.E."/>
            <person name="Felis G.E."/>
            <person name="de Vos W.M."/>
            <person name="Barrangou R."/>
            <person name="Klaenhammer T.R."/>
            <person name="Caufield P.W."/>
            <person name="Cui Y."/>
            <person name="Zhang H."/>
            <person name="O'Toole P.W."/>
        </authorList>
    </citation>
    <scope>NUCLEOTIDE SEQUENCE [LARGE SCALE GENOMIC DNA]</scope>
    <source>
        <strain evidence="1 2">DSM 18933</strain>
    </source>
</reference>
<dbReference type="PATRIC" id="fig|1423755.3.peg.1219"/>
<dbReference type="AlphaFoldDB" id="A0A0R1WVD3"/>
<evidence type="ECO:0000313" key="1">
    <source>
        <dbReference type="EMBL" id="KRM20020.1"/>
    </source>
</evidence>
<dbReference type="EMBL" id="AZGD01000020">
    <property type="protein sequence ID" value="KRM20020.1"/>
    <property type="molecule type" value="Genomic_DNA"/>
</dbReference>